<evidence type="ECO:0000313" key="8">
    <source>
        <dbReference type="EMBL" id="RZU48057.1"/>
    </source>
</evidence>
<reference evidence="8 9" key="1">
    <citation type="submission" date="2019-02" db="EMBL/GenBank/DDBJ databases">
        <title>Genomic Encyclopedia of Type Strains, Phase IV (KMG-IV): sequencing the most valuable type-strain genomes for metagenomic binning, comparative biology and taxonomic classification.</title>
        <authorList>
            <person name="Goeker M."/>
        </authorList>
    </citation>
    <scope>NUCLEOTIDE SEQUENCE [LARGE SCALE GENOMIC DNA]</scope>
    <source>
        <strain evidence="8 9">DSM 105135</strain>
    </source>
</reference>
<accession>A0A4Q7ZBQ2</accession>
<dbReference type="PANTHER" id="PTHR33202">
    <property type="entry name" value="ZINC UPTAKE REGULATION PROTEIN"/>
    <property type="match status" value="1"/>
</dbReference>
<comment type="caution">
    <text evidence="8">The sequence shown here is derived from an EMBL/GenBank/DDBJ whole genome shotgun (WGS) entry which is preliminary data.</text>
</comment>
<evidence type="ECO:0000256" key="1">
    <source>
        <dbReference type="ARBA" id="ARBA00007957"/>
    </source>
</evidence>
<dbReference type="InterPro" id="IPR036388">
    <property type="entry name" value="WH-like_DNA-bd_sf"/>
</dbReference>
<dbReference type="Pfam" id="PF01475">
    <property type="entry name" value="FUR"/>
    <property type="match status" value="1"/>
</dbReference>
<dbReference type="Gene3D" id="1.10.10.10">
    <property type="entry name" value="Winged helix-like DNA-binding domain superfamily/Winged helix DNA-binding domain"/>
    <property type="match status" value="1"/>
</dbReference>
<keyword evidence="9" id="KW-1185">Reference proteome</keyword>
<dbReference type="InterPro" id="IPR036390">
    <property type="entry name" value="WH_DNA-bd_sf"/>
</dbReference>
<name>A0A4Q7ZBQ2_9GAMM</name>
<dbReference type="GO" id="GO:1900376">
    <property type="term" value="P:regulation of secondary metabolite biosynthetic process"/>
    <property type="evidence" value="ECO:0007669"/>
    <property type="project" value="TreeGrafter"/>
</dbReference>
<keyword evidence="2" id="KW-0678">Repressor</keyword>
<feature type="binding site" evidence="7">
    <location>
        <position position="114"/>
    </location>
    <ligand>
        <name>Zn(2+)</name>
        <dbReference type="ChEBI" id="CHEBI:29105"/>
    </ligand>
</feature>
<dbReference type="AlphaFoldDB" id="A0A4Q7ZBQ2"/>
<dbReference type="GO" id="GO:0005829">
    <property type="term" value="C:cytosol"/>
    <property type="evidence" value="ECO:0007669"/>
    <property type="project" value="TreeGrafter"/>
</dbReference>
<proteinExistence type="inferred from homology"/>
<dbReference type="RefSeq" id="WP_130411341.1">
    <property type="nucleotide sequence ID" value="NZ_SHKX01000010.1"/>
</dbReference>
<dbReference type="GO" id="GO:0045892">
    <property type="term" value="P:negative regulation of DNA-templated transcription"/>
    <property type="evidence" value="ECO:0007669"/>
    <property type="project" value="TreeGrafter"/>
</dbReference>
<comment type="cofactor">
    <cofactor evidence="7">
        <name>Zn(2+)</name>
        <dbReference type="ChEBI" id="CHEBI:29105"/>
    </cofactor>
    <text evidence="7">Binds 1 zinc ion per subunit.</text>
</comment>
<dbReference type="PANTHER" id="PTHR33202:SF6">
    <property type="entry name" value="ZINC UPTAKE REGULATION PROTEIN"/>
    <property type="match status" value="1"/>
</dbReference>
<evidence type="ECO:0000256" key="3">
    <source>
        <dbReference type="ARBA" id="ARBA00022833"/>
    </source>
</evidence>
<dbReference type="OrthoDB" id="9801127at2"/>
<keyword evidence="4" id="KW-0805">Transcription regulation</keyword>
<dbReference type="SUPFAM" id="SSF46785">
    <property type="entry name" value="Winged helix' DNA-binding domain"/>
    <property type="match status" value="1"/>
</dbReference>
<evidence type="ECO:0000256" key="4">
    <source>
        <dbReference type="ARBA" id="ARBA00023015"/>
    </source>
</evidence>
<feature type="binding site" evidence="7">
    <location>
        <position position="111"/>
    </location>
    <ligand>
        <name>Zn(2+)</name>
        <dbReference type="ChEBI" id="CHEBI:29105"/>
    </ligand>
</feature>
<dbReference type="Gene3D" id="3.30.1490.190">
    <property type="match status" value="1"/>
</dbReference>
<evidence type="ECO:0000256" key="6">
    <source>
        <dbReference type="ARBA" id="ARBA00023163"/>
    </source>
</evidence>
<keyword evidence="5" id="KW-0238">DNA-binding</keyword>
<sequence>MKSDAFVPHAHEHCIHDAMHAAEHLCAERGVRLTEIRRRVLELVWESHQPLGAYGILDRLTAEGHKPAPPTVYRALDFLLEQGLVHRIASLNAYMGCADPSHQHLACFLLCEKCGNAEELEDSLAVMKALQTSADKRGFRIRQPMLEIGGLCRACREPGAASS</sequence>
<dbReference type="GO" id="GO:0000976">
    <property type="term" value="F:transcription cis-regulatory region binding"/>
    <property type="evidence" value="ECO:0007669"/>
    <property type="project" value="TreeGrafter"/>
</dbReference>
<dbReference type="GO" id="GO:0008270">
    <property type="term" value="F:zinc ion binding"/>
    <property type="evidence" value="ECO:0007669"/>
    <property type="project" value="TreeGrafter"/>
</dbReference>
<evidence type="ECO:0000313" key="9">
    <source>
        <dbReference type="Proteomes" id="UP000292423"/>
    </source>
</evidence>
<gene>
    <name evidence="8" type="ORF">EV700_1029</name>
</gene>
<dbReference type="InterPro" id="IPR002481">
    <property type="entry name" value="FUR"/>
</dbReference>
<keyword evidence="6" id="KW-0804">Transcription</keyword>
<dbReference type="GO" id="GO:0003700">
    <property type="term" value="F:DNA-binding transcription factor activity"/>
    <property type="evidence" value="ECO:0007669"/>
    <property type="project" value="InterPro"/>
</dbReference>
<evidence type="ECO:0000256" key="2">
    <source>
        <dbReference type="ARBA" id="ARBA00022491"/>
    </source>
</evidence>
<dbReference type="InterPro" id="IPR043135">
    <property type="entry name" value="Fur_C"/>
</dbReference>
<protein>
    <submittedName>
        <fullName evidence="8">Fur family zinc uptake transcriptional regulator</fullName>
    </submittedName>
</protein>
<keyword evidence="3 7" id="KW-0862">Zinc</keyword>
<comment type="similarity">
    <text evidence="1">Belongs to the Fur family.</text>
</comment>
<dbReference type="Proteomes" id="UP000292423">
    <property type="component" value="Unassembled WGS sequence"/>
</dbReference>
<evidence type="ECO:0000256" key="7">
    <source>
        <dbReference type="PIRSR" id="PIRSR602481-1"/>
    </source>
</evidence>
<evidence type="ECO:0000256" key="5">
    <source>
        <dbReference type="ARBA" id="ARBA00023125"/>
    </source>
</evidence>
<dbReference type="EMBL" id="SHKX01000010">
    <property type="protein sequence ID" value="RZU48057.1"/>
    <property type="molecule type" value="Genomic_DNA"/>
</dbReference>
<organism evidence="8 9">
    <name type="scientific">Fluviicoccus keumensis</name>
    <dbReference type="NCBI Taxonomy" id="1435465"/>
    <lineage>
        <taxon>Bacteria</taxon>
        <taxon>Pseudomonadati</taxon>
        <taxon>Pseudomonadota</taxon>
        <taxon>Gammaproteobacteria</taxon>
        <taxon>Moraxellales</taxon>
        <taxon>Moraxellaceae</taxon>
        <taxon>Fluviicoccus</taxon>
    </lineage>
</organism>
<keyword evidence="7" id="KW-0479">Metal-binding</keyword>
<feature type="binding site" evidence="7">
    <location>
        <position position="152"/>
    </location>
    <ligand>
        <name>Zn(2+)</name>
        <dbReference type="ChEBI" id="CHEBI:29105"/>
    </ligand>
</feature>
<feature type="binding site" evidence="7">
    <location>
        <position position="155"/>
    </location>
    <ligand>
        <name>Zn(2+)</name>
        <dbReference type="ChEBI" id="CHEBI:29105"/>
    </ligand>
</feature>